<dbReference type="Gene3D" id="3.40.228.10">
    <property type="entry name" value="Dimethylsulfoxide Reductase, domain 2"/>
    <property type="match status" value="2"/>
</dbReference>
<keyword evidence="3" id="KW-0408">Iron</keyword>
<dbReference type="GO" id="GO:0051536">
    <property type="term" value="F:iron-sulfur cluster binding"/>
    <property type="evidence" value="ECO:0007669"/>
    <property type="project" value="UniProtKB-KW"/>
</dbReference>
<dbReference type="Gene3D" id="3.40.50.12440">
    <property type="match status" value="1"/>
</dbReference>
<dbReference type="InterPro" id="IPR009010">
    <property type="entry name" value="Asp_de-COase-like_dom_sf"/>
</dbReference>
<comment type="caution">
    <text evidence="6">The sequence shown here is derived from an EMBL/GenBank/DDBJ whole genome shotgun (WGS) entry which is preliminary data.</text>
</comment>
<evidence type="ECO:0000313" key="7">
    <source>
        <dbReference type="Proteomes" id="UP000468668"/>
    </source>
</evidence>
<dbReference type="PANTHER" id="PTHR43742:SF6">
    <property type="entry name" value="OXIDOREDUCTASE YYAE-RELATED"/>
    <property type="match status" value="1"/>
</dbReference>
<dbReference type="SUPFAM" id="SSF53706">
    <property type="entry name" value="Formate dehydrogenase/DMSO reductase, domains 1-3"/>
    <property type="match status" value="1"/>
</dbReference>
<evidence type="ECO:0000256" key="3">
    <source>
        <dbReference type="ARBA" id="ARBA00023004"/>
    </source>
</evidence>
<organism evidence="6 7">
    <name type="scientific">Ellagibacter isourolithinifaciens</name>
    <dbReference type="NCBI Taxonomy" id="2137581"/>
    <lineage>
        <taxon>Bacteria</taxon>
        <taxon>Bacillati</taxon>
        <taxon>Actinomycetota</taxon>
        <taxon>Coriobacteriia</taxon>
        <taxon>Eggerthellales</taxon>
        <taxon>Eggerthellaceae</taxon>
        <taxon>Ellagibacter</taxon>
    </lineage>
</organism>
<dbReference type="AlphaFoldDB" id="A0A6N6NKG1"/>
<dbReference type="Gene3D" id="2.20.25.90">
    <property type="entry name" value="ADC-like domains"/>
    <property type="match status" value="1"/>
</dbReference>
<evidence type="ECO:0000313" key="6">
    <source>
        <dbReference type="EMBL" id="KAB1640066.1"/>
    </source>
</evidence>
<reference evidence="6 7" key="1">
    <citation type="submission" date="2019-09" db="EMBL/GenBank/DDBJ databases">
        <title>Whole genome shotgun sequencing (WGS) of Ellagibacter isourolithinifaciens DSM 104140(T) and Adlercreutzia muris DSM 29508(T).</title>
        <authorList>
            <person name="Stoll D.A."/>
            <person name="Danylec N."/>
            <person name="Huch M."/>
        </authorList>
    </citation>
    <scope>NUCLEOTIDE SEQUENCE [LARGE SCALE GENOMIC DNA]</scope>
    <source>
        <strain evidence="6 7">DSM 104140</strain>
    </source>
</reference>
<feature type="domain" description="4Fe-4S Mo/W bis-MGD-type" evidence="5">
    <location>
        <begin position="19"/>
        <end position="79"/>
    </location>
</feature>
<evidence type="ECO:0000259" key="5">
    <source>
        <dbReference type="PROSITE" id="PS51669"/>
    </source>
</evidence>
<dbReference type="PROSITE" id="PS51669">
    <property type="entry name" value="4FE4S_MOW_BIS_MGD"/>
    <property type="match status" value="1"/>
</dbReference>
<dbReference type="PANTHER" id="PTHR43742">
    <property type="entry name" value="TRIMETHYLAMINE-N-OXIDE REDUCTASE"/>
    <property type="match status" value="1"/>
</dbReference>
<evidence type="ECO:0000256" key="4">
    <source>
        <dbReference type="ARBA" id="ARBA00023014"/>
    </source>
</evidence>
<comment type="similarity">
    <text evidence="1">Belongs to the prokaryotic molybdopterin-containing oxidoreductase family.</text>
</comment>
<sequence length="812" mass="90615">MGRRQEGENERSLIMTQGESFVYTCCPGWGDHEFCAIKTIVKDGKIVRTEKPSYTGAEANEGYICQKGIMSCRQPYNPKRLLHPLKRAGERGEGKWEEISWDQALDEIAAKLLQLRDDYGPESLAMWDVVASVPPSQGLAAVLSSRFMGLWGATDPIQGYGLDNGPFYAAFFDMGDFYKYMTTDPANFDTSDYIIVWGANPIENQQRIAKHLVEARSNGAKIVDIGLLFDGTAGFADEFIPVKPGSDPALSLTMANLIIQDKRYNENFLLSYTVAPFLVRDDTGEFLRDAEGNYLVWDADAEAAAPMTPGEQASPVARMELDGVHEVGGVACKTAFACLREHVASYTPEWQEGVTGVAPEVVRRLTDEYVAAPNAYIFGALGLRYQNQGESYRSFYLLGMLTGNLGRPGAGVTSEMLPAGFPMIFNDTPITMPLGREGYKAKMLRQNEFINQVKSQEPYPIKAFWVIAGNPVHNCPNRGLWIDEIFPQMELIVDVDIWMTDTGQYADYVLPDCMPFERYELVASAAYNHIVLQEPAIEPQGEARDPTFLYSELAKRVGLGEYFDKTAEEWIEVRIQSKWPMIAGIQPPLTYERLKKEKLVRAATPPVNWDPFMGLQFNTPSKRLEFYCERLLPVGAQMAAYREPLEAPTPMSLGNGTAKGRYHFFSGRQRFFMQSMFTDDPVMADLSGGYPTGRMNPADAQAEGIKDGDKVEIYNERGHVTIEMKLDQQIPPGTVQCWFGWRHDAFEDGMYSELIPALGSDYTLNDVSKHWDSCVRAIGGFQPGFGTGGIGGMAGAWDTIWDCACDVRKVEE</sequence>
<dbReference type="Proteomes" id="UP000468668">
    <property type="component" value="Unassembled WGS sequence"/>
</dbReference>
<dbReference type="InterPro" id="IPR006657">
    <property type="entry name" value="MoPterin_dinucl-bd_dom"/>
</dbReference>
<accession>A0A6N6NKG1</accession>
<keyword evidence="4" id="KW-0411">Iron-sulfur</keyword>
<dbReference type="GO" id="GO:0046872">
    <property type="term" value="F:metal ion binding"/>
    <property type="evidence" value="ECO:0007669"/>
    <property type="project" value="UniProtKB-KW"/>
</dbReference>
<dbReference type="SUPFAM" id="SSF50692">
    <property type="entry name" value="ADC-like"/>
    <property type="match status" value="1"/>
</dbReference>
<dbReference type="CDD" id="cd02775">
    <property type="entry name" value="MopB_CT"/>
    <property type="match status" value="1"/>
</dbReference>
<proteinExistence type="inferred from homology"/>
<dbReference type="EMBL" id="WAJR01000019">
    <property type="protein sequence ID" value="KAB1640066.1"/>
    <property type="molecule type" value="Genomic_DNA"/>
</dbReference>
<keyword evidence="7" id="KW-1185">Reference proteome</keyword>
<evidence type="ECO:0000256" key="2">
    <source>
        <dbReference type="ARBA" id="ARBA00022723"/>
    </source>
</evidence>
<keyword evidence="2" id="KW-0479">Metal-binding</keyword>
<dbReference type="OrthoDB" id="7376058at2"/>
<dbReference type="Pfam" id="PF00384">
    <property type="entry name" value="Molybdopterin"/>
    <property type="match status" value="1"/>
</dbReference>
<dbReference type="Pfam" id="PF01568">
    <property type="entry name" value="Molydop_binding"/>
    <property type="match status" value="1"/>
</dbReference>
<dbReference type="GO" id="GO:0016491">
    <property type="term" value="F:oxidoreductase activity"/>
    <property type="evidence" value="ECO:0007669"/>
    <property type="project" value="InterPro"/>
</dbReference>
<dbReference type="InterPro" id="IPR006963">
    <property type="entry name" value="Mopterin_OxRdtase_4Fe-4S_dom"/>
</dbReference>
<evidence type="ECO:0000256" key="1">
    <source>
        <dbReference type="ARBA" id="ARBA00010312"/>
    </source>
</evidence>
<dbReference type="Gene3D" id="3.40.50.740">
    <property type="match status" value="2"/>
</dbReference>
<dbReference type="GO" id="GO:0043546">
    <property type="term" value="F:molybdopterin cofactor binding"/>
    <property type="evidence" value="ECO:0007669"/>
    <property type="project" value="InterPro"/>
</dbReference>
<gene>
    <name evidence="6" type="ORF">F8C90_07685</name>
</gene>
<dbReference type="InterPro" id="IPR006656">
    <property type="entry name" value="Mopterin_OxRdtase"/>
</dbReference>
<name>A0A6N6NKG1_9ACTN</name>
<dbReference type="InterPro" id="IPR050612">
    <property type="entry name" value="Prok_Mopterin_Oxidored"/>
</dbReference>
<protein>
    <submittedName>
        <fullName evidence="6">Molybdopterin-dependent oxidoreductase</fullName>
    </submittedName>
</protein>